<dbReference type="AlphaFoldDB" id="A0A1G9DVB2"/>
<dbReference type="PANTHER" id="PTHR45138">
    <property type="entry name" value="REGULATORY COMPONENTS OF SENSORY TRANSDUCTION SYSTEM"/>
    <property type="match status" value="1"/>
</dbReference>
<keyword evidence="6" id="KW-1185">Reference proteome</keyword>
<keyword evidence="3" id="KW-0812">Transmembrane</keyword>
<dbReference type="RefSeq" id="WP_245652786.1">
    <property type="nucleotide sequence ID" value="NZ_FNFX01000004.1"/>
</dbReference>
<dbReference type="InterPro" id="IPR043128">
    <property type="entry name" value="Rev_trsase/Diguanyl_cyclase"/>
</dbReference>
<name>A0A1G9DVB2_9PROT</name>
<dbReference type="InterPro" id="IPR024478">
    <property type="entry name" value="HlyB_4HB_MCP"/>
</dbReference>
<dbReference type="PANTHER" id="PTHR45138:SF9">
    <property type="entry name" value="DIGUANYLATE CYCLASE DGCM-RELATED"/>
    <property type="match status" value="1"/>
</dbReference>
<sequence length="399" mass="45888">MWLLRIHEDMKRQRKKAVLYILIAGFLIAFMGALLFLWIYFSSMRAMHQTTRNLYEQPYAVSKAALELKADVYQIRSNLLYATLIQADASVLQGVRAEIETREHLVDAHLAVMQRNYSGDPQQVIKLRQKWQALNQVRDQILQQLQSAHFSEANQLIGSRWTTAFAEVARLNESILAHANQRATQYVQESGQRLEMHTRSGLMYAALLLMLFLVVSVLVVWRIYQLHLETDKFAFTDFLTGIANRRHFMQELESEIRRSQRYALPFSFAMVDIDHFKKINDQYGHHAGDMVLQNFCLKCINALRTSDMVGRLGGEEFGILMPMTDLHEAARVIERLRSEVDHSVMSDSGEQIHYTASFGLVSTSQLNGQQSLAQMMRMADAALYAAKQQGRNRVFIANH</sequence>
<dbReference type="Gene3D" id="3.30.70.270">
    <property type="match status" value="1"/>
</dbReference>
<dbReference type="PROSITE" id="PS50887">
    <property type="entry name" value="GGDEF"/>
    <property type="match status" value="1"/>
</dbReference>
<dbReference type="Pfam" id="PF00990">
    <property type="entry name" value="GGDEF"/>
    <property type="match status" value="1"/>
</dbReference>
<dbReference type="EC" id="2.7.7.65" evidence="1"/>
<dbReference type="SUPFAM" id="SSF55073">
    <property type="entry name" value="Nucleotide cyclase"/>
    <property type="match status" value="1"/>
</dbReference>
<dbReference type="EMBL" id="FNFX01000004">
    <property type="protein sequence ID" value="SDK67789.1"/>
    <property type="molecule type" value="Genomic_DNA"/>
</dbReference>
<evidence type="ECO:0000256" key="1">
    <source>
        <dbReference type="ARBA" id="ARBA00012528"/>
    </source>
</evidence>
<dbReference type="CDD" id="cd01949">
    <property type="entry name" value="GGDEF"/>
    <property type="match status" value="1"/>
</dbReference>
<dbReference type="NCBIfam" id="TIGR00254">
    <property type="entry name" value="GGDEF"/>
    <property type="match status" value="1"/>
</dbReference>
<gene>
    <name evidence="5" type="ORF">SAMN05192566_2004</name>
</gene>
<proteinExistence type="predicted"/>
<dbReference type="InterPro" id="IPR029787">
    <property type="entry name" value="Nucleotide_cyclase"/>
</dbReference>
<dbReference type="STRING" id="492660.SAMN05192566_2004"/>
<evidence type="ECO:0000313" key="6">
    <source>
        <dbReference type="Proteomes" id="UP000198629"/>
    </source>
</evidence>
<dbReference type="FunFam" id="3.30.70.270:FF:000001">
    <property type="entry name" value="Diguanylate cyclase domain protein"/>
    <property type="match status" value="1"/>
</dbReference>
<dbReference type="SMART" id="SM00267">
    <property type="entry name" value="GGDEF"/>
    <property type="match status" value="1"/>
</dbReference>
<evidence type="ECO:0000313" key="5">
    <source>
        <dbReference type="EMBL" id="SDK67789.1"/>
    </source>
</evidence>
<dbReference type="InterPro" id="IPR050469">
    <property type="entry name" value="Diguanylate_Cyclase"/>
</dbReference>
<feature type="transmembrane region" description="Helical" evidence="3">
    <location>
        <begin position="202"/>
        <end position="224"/>
    </location>
</feature>
<evidence type="ECO:0000256" key="3">
    <source>
        <dbReference type="SAM" id="Phobius"/>
    </source>
</evidence>
<organism evidence="5 6">
    <name type="scientific">Methylophilus rhizosphaerae</name>
    <dbReference type="NCBI Taxonomy" id="492660"/>
    <lineage>
        <taxon>Bacteria</taxon>
        <taxon>Pseudomonadati</taxon>
        <taxon>Pseudomonadota</taxon>
        <taxon>Betaproteobacteria</taxon>
        <taxon>Nitrosomonadales</taxon>
        <taxon>Methylophilaceae</taxon>
        <taxon>Methylophilus</taxon>
    </lineage>
</organism>
<protein>
    <recommendedName>
        <fullName evidence="1">diguanylate cyclase</fullName>
        <ecNumber evidence="1">2.7.7.65</ecNumber>
    </recommendedName>
</protein>
<dbReference type="GO" id="GO:0052621">
    <property type="term" value="F:diguanylate cyclase activity"/>
    <property type="evidence" value="ECO:0007669"/>
    <property type="project" value="UniProtKB-EC"/>
</dbReference>
<keyword evidence="3" id="KW-0472">Membrane</keyword>
<reference evidence="6" key="1">
    <citation type="submission" date="2016-10" db="EMBL/GenBank/DDBJ databases">
        <authorList>
            <person name="Varghese N."/>
            <person name="Submissions S."/>
        </authorList>
    </citation>
    <scope>NUCLEOTIDE SEQUENCE [LARGE SCALE GENOMIC DNA]</scope>
    <source>
        <strain evidence="6">CBMB127</strain>
    </source>
</reference>
<keyword evidence="3" id="KW-1133">Transmembrane helix</keyword>
<evidence type="ECO:0000256" key="2">
    <source>
        <dbReference type="ARBA" id="ARBA00034247"/>
    </source>
</evidence>
<evidence type="ECO:0000259" key="4">
    <source>
        <dbReference type="PROSITE" id="PS50887"/>
    </source>
</evidence>
<accession>A0A1G9DVB2</accession>
<feature type="domain" description="GGDEF" evidence="4">
    <location>
        <begin position="264"/>
        <end position="399"/>
    </location>
</feature>
<comment type="catalytic activity">
    <reaction evidence="2">
        <text>2 GTP = 3',3'-c-di-GMP + 2 diphosphate</text>
        <dbReference type="Rhea" id="RHEA:24898"/>
        <dbReference type="ChEBI" id="CHEBI:33019"/>
        <dbReference type="ChEBI" id="CHEBI:37565"/>
        <dbReference type="ChEBI" id="CHEBI:58805"/>
        <dbReference type="EC" id="2.7.7.65"/>
    </reaction>
</comment>
<dbReference type="Pfam" id="PF12729">
    <property type="entry name" value="4HB_MCP_1"/>
    <property type="match status" value="1"/>
</dbReference>
<feature type="transmembrane region" description="Helical" evidence="3">
    <location>
        <begin position="20"/>
        <end position="41"/>
    </location>
</feature>
<dbReference type="InterPro" id="IPR000160">
    <property type="entry name" value="GGDEF_dom"/>
</dbReference>
<dbReference type="Proteomes" id="UP000198629">
    <property type="component" value="Unassembled WGS sequence"/>
</dbReference>